<name>A0A517Z4F6_9PLAN</name>
<sequence length="33" mass="3823">MLLNYRDGCDNPDRPIRQAPAIRPPRPHLEPVD</sequence>
<gene>
    <name evidence="2" type="ORF">Mal4_16250</name>
</gene>
<dbReference type="KEGG" id="mri:Mal4_16250"/>
<protein>
    <submittedName>
        <fullName evidence="2">Uncharacterized protein</fullName>
    </submittedName>
</protein>
<dbReference type="Proteomes" id="UP000320496">
    <property type="component" value="Chromosome"/>
</dbReference>
<feature type="compositionally biased region" description="Basic and acidic residues" evidence="1">
    <location>
        <begin position="7"/>
        <end position="16"/>
    </location>
</feature>
<keyword evidence="3" id="KW-1185">Reference proteome</keyword>
<evidence type="ECO:0000313" key="3">
    <source>
        <dbReference type="Proteomes" id="UP000320496"/>
    </source>
</evidence>
<dbReference type="AlphaFoldDB" id="A0A517Z4F6"/>
<dbReference type="EMBL" id="CP036275">
    <property type="protein sequence ID" value="QDU37315.1"/>
    <property type="molecule type" value="Genomic_DNA"/>
</dbReference>
<proteinExistence type="predicted"/>
<organism evidence="2 3">
    <name type="scientific">Maioricimonas rarisocia</name>
    <dbReference type="NCBI Taxonomy" id="2528026"/>
    <lineage>
        <taxon>Bacteria</taxon>
        <taxon>Pseudomonadati</taxon>
        <taxon>Planctomycetota</taxon>
        <taxon>Planctomycetia</taxon>
        <taxon>Planctomycetales</taxon>
        <taxon>Planctomycetaceae</taxon>
        <taxon>Maioricimonas</taxon>
    </lineage>
</organism>
<reference evidence="2 3" key="1">
    <citation type="submission" date="2019-02" db="EMBL/GenBank/DDBJ databases">
        <title>Deep-cultivation of Planctomycetes and their phenomic and genomic characterization uncovers novel biology.</title>
        <authorList>
            <person name="Wiegand S."/>
            <person name="Jogler M."/>
            <person name="Boedeker C."/>
            <person name="Pinto D."/>
            <person name="Vollmers J."/>
            <person name="Rivas-Marin E."/>
            <person name="Kohn T."/>
            <person name="Peeters S.H."/>
            <person name="Heuer A."/>
            <person name="Rast P."/>
            <person name="Oberbeckmann S."/>
            <person name="Bunk B."/>
            <person name="Jeske O."/>
            <person name="Meyerdierks A."/>
            <person name="Storesund J.E."/>
            <person name="Kallscheuer N."/>
            <person name="Luecker S."/>
            <person name="Lage O.M."/>
            <person name="Pohl T."/>
            <person name="Merkel B.J."/>
            <person name="Hornburger P."/>
            <person name="Mueller R.-W."/>
            <person name="Bruemmer F."/>
            <person name="Labrenz M."/>
            <person name="Spormann A.M."/>
            <person name="Op den Camp H."/>
            <person name="Overmann J."/>
            <person name="Amann R."/>
            <person name="Jetten M.S.M."/>
            <person name="Mascher T."/>
            <person name="Medema M.H."/>
            <person name="Devos D.P."/>
            <person name="Kaster A.-K."/>
            <person name="Ovreas L."/>
            <person name="Rohde M."/>
            <person name="Galperin M.Y."/>
            <person name="Jogler C."/>
        </authorList>
    </citation>
    <scope>NUCLEOTIDE SEQUENCE [LARGE SCALE GENOMIC DNA]</scope>
    <source>
        <strain evidence="2 3">Mal4</strain>
    </source>
</reference>
<evidence type="ECO:0000256" key="1">
    <source>
        <dbReference type="SAM" id="MobiDB-lite"/>
    </source>
</evidence>
<evidence type="ECO:0000313" key="2">
    <source>
        <dbReference type="EMBL" id="QDU37315.1"/>
    </source>
</evidence>
<feature type="region of interest" description="Disordered" evidence="1">
    <location>
        <begin position="1"/>
        <end position="33"/>
    </location>
</feature>
<accession>A0A517Z4F6</accession>